<gene>
    <name evidence="1" type="ORF">LEP1GSC037_0151</name>
</gene>
<proteinExistence type="predicted"/>
<protein>
    <submittedName>
        <fullName evidence="1">Uncharacterized protein</fullName>
    </submittedName>
</protein>
<evidence type="ECO:0000313" key="1">
    <source>
        <dbReference type="EMBL" id="EMM80597.1"/>
    </source>
</evidence>
<sequence length="54" mass="6137">MFEICNVTSSVGATINHQFTVKLYKLWELLGNTKRIIVHPIFAQNLCFAATIKI</sequence>
<reference evidence="1 2" key="1">
    <citation type="submission" date="2013-01" db="EMBL/GenBank/DDBJ databases">
        <authorList>
            <person name="Harkins D.M."/>
            <person name="Durkin A.S."/>
            <person name="Brinkac L.M."/>
            <person name="Haft D.H."/>
            <person name="Selengut J.D."/>
            <person name="Sanka R."/>
            <person name="DePew J."/>
            <person name="Purushe J."/>
            <person name="Hospenthal D.R."/>
            <person name="Murray C.K."/>
            <person name="Pimentel G."/>
            <person name="Wasfy M."/>
            <person name="Parker T."/>
            <person name="Miller R.S."/>
            <person name="Vinetz J.M."/>
            <person name="Sutton G.G."/>
            <person name="Nierman W.C."/>
            <person name="Fouts D.E."/>
        </authorList>
    </citation>
    <scope>NUCLEOTIDE SEQUENCE [LARGE SCALE GENOMIC DNA]</scope>
    <source>
        <strain evidence="1 2">2006001854</strain>
    </source>
</reference>
<organism evidence="1 2">
    <name type="scientific">Leptospira interrogans str. 2006001854</name>
    <dbReference type="NCBI Taxonomy" id="1001590"/>
    <lineage>
        <taxon>Bacteria</taxon>
        <taxon>Pseudomonadati</taxon>
        <taxon>Spirochaetota</taxon>
        <taxon>Spirochaetia</taxon>
        <taxon>Leptospirales</taxon>
        <taxon>Leptospiraceae</taxon>
        <taxon>Leptospira</taxon>
    </lineage>
</organism>
<dbReference type="EMBL" id="AFLW02000187">
    <property type="protein sequence ID" value="EMM80597.1"/>
    <property type="molecule type" value="Genomic_DNA"/>
</dbReference>
<dbReference type="AlphaFoldDB" id="M6GB81"/>
<name>M6GB81_LEPIR</name>
<evidence type="ECO:0000313" key="2">
    <source>
        <dbReference type="Proteomes" id="UP000012128"/>
    </source>
</evidence>
<accession>M6GB81</accession>
<comment type="caution">
    <text evidence="1">The sequence shown here is derived from an EMBL/GenBank/DDBJ whole genome shotgun (WGS) entry which is preliminary data.</text>
</comment>
<dbReference type="Proteomes" id="UP000012128">
    <property type="component" value="Unassembled WGS sequence"/>
</dbReference>